<protein>
    <submittedName>
        <fullName evidence="1">Uncharacterized protein</fullName>
    </submittedName>
</protein>
<dbReference type="Proteomes" id="UP000008710">
    <property type="component" value="Chromosome"/>
</dbReference>
<evidence type="ECO:0000313" key="1">
    <source>
        <dbReference type="EMBL" id="ABG95819.1"/>
    </source>
</evidence>
<reference evidence="2" key="1">
    <citation type="journal article" date="2006" name="Proc. Natl. Acad. Sci. U.S.A.">
        <title>The complete genome of Rhodococcus sp. RHA1 provides insights into a catabolic powerhouse.</title>
        <authorList>
            <person name="McLeod M.P."/>
            <person name="Warren R.L."/>
            <person name="Hsiao W.W.L."/>
            <person name="Araki N."/>
            <person name="Myhre M."/>
            <person name="Fernandes C."/>
            <person name="Miyazawa D."/>
            <person name="Wong W."/>
            <person name="Lillquist A.L."/>
            <person name="Wang D."/>
            <person name="Dosanjh M."/>
            <person name="Hara H."/>
            <person name="Petrescu A."/>
            <person name="Morin R.D."/>
            <person name="Yang G."/>
            <person name="Stott J.M."/>
            <person name="Schein J.E."/>
            <person name="Shin H."/>
            <person name="Smailus D."/>
            <person name="Siddiqui A.S."/>
            <person name="Marra M.A."/>
            <person name="Jones S.J.M."/>
            <person name="Holt R."/>
            <person name="Brinkman F.S.L."/>
            <person name="Miyauchi K."/>
            <person name="Fukuda M."/>
            <person name="Davies J.E."/>
            <person name="Mohn W.W."/>
            <person name="Eltis L.D."/>
        </authorList>
    </citation>
    <scope>NUCLEOTIDE SEQUENCE [LARGE SCALE GENOMIC DNA]</scope>
    <source>
        <strain evidence="2">RHA1</strain>
    </source>
</reference>
<dbReference type="KEGG" id="rha:RHA1_ro04022"/>
<accession>Q0S9G7</accession>
<dbReference type="HOGENOM" id="CLU_2540354_0_0_11"/>
<dbReference type="AlphaFoldDB" id="Q0S9G7"/>
<sequence>MEPNRAGLRQIKCRGIFARHRWGRRRPVRSSRVASRAIRTGGVIPGRAVGHRVRLFTELRCQIHPPLWTVHPKLSTIPDSHAL</sequence>
<dbReference type="OrthoDB" id="4479607at2"/>
<gene>
    <name evidence="1" type="ordered locus">RHA1_ro04022</name>
</gene>
<dbReference type="EMBL" id="CP000431">
    <property type="protein sequence ID" value="ABG95819.1"/>
    <property type="molecule type" value="Genomic_DNA"/>
</dbReference>
<organism evidence="1 2">
    <name type="scientific">Rhodococcus jostii (strain RHA1)</name>
    <dbReference type="NCBI Taxonomy" id="101510"/>
    <lineage>
        <taxon>Bacteria</taxon>
        <taxon>Bacillati</taxon>
        <taxon>Actinomycetota</taxon>
        <taxon>Actinomycetes</taxon>
        <taxon>Mycobacteriales</taxon>
        <taxon>Nocardiaceae</taxon>
        <taxon>Rhodococcus</taxon>
    </lineage>
</organism>
<evidence type="ECO:0000313" key="2">
    <source>
        <dbReference type="Proteomes" id="UP000008710"/>
    </source>
</evidence>
<name>Q0S9G7_RHOJR</name>
<proteinExistence type="predicted"/>